<comment type="subcellular location">
    <subcellularLocation>
        <location evidence="1">Membrane</location>
    </subcellularLocation>
</comment>
<dbReference type="Proteomes" id="UP000694923">
    <property type="component" value="Unplaced"/>
</dbReference>
<keyword evidence="7" id="KW-1185">Reference proteome</keyword>
<dbReference type="Gene3D" id="2.60.40.10">
    <property type="entry name" value="Immunoglobulins"/>
    <property type="match status" value="1"/>
</dbReference>
<dbReference type="PANTHER" id="PTHR12080">
    <property type="entry name" value="SIGNALING LYMPHOCYTIC ACTIVATION MOLECULE"/>
    <property type="match status" value="1"/>
</dbReference>
<dbReference type="PANTHER" id="PTHR12080:SF46">
    <property type="entry name" value="SLAM FAMILY MEMBER 7"/>
    <property type="match status" value="1"/>
</dbReference>
<keyword evidence="2" id="KW-0732">Signal</keyword>
<dbReference type="PROSITE" id="PS50835">
    <property type="entry name" value="IG_LIKE"/>
    <property type="match status" value="1"/>
</dbReference>
<keyword evidence="4" id="KW-0325">Glycoprotein</keyword>
<evidence type="ECO:0000313" key="8">
    <source>
        <dbReference type="RefSeq" id="XP_008589401.1"/>
    </source>
</evidence>
<evidence type="ECO:0000313" key="7">
    <source>
        <dbReference type="Proteomes" id="UP000694923"/>
    </source>
</evidence>
<evidence type="ECO:0000256" key="4">
    <source>
        <dbReference type="ARBA" id="ARBA00023180"/>
    </source>
</evidence>
<evidence type="ECO:0000259" key="6">
    <source>
        <dbReference type="PROSITE" id="PS50835"/>
    </source>
</evidence>
<dbReference type="GeneID" id="103606607"/>
<feature type="transmembrane region" description="Helical" evidence="5">
    <location>
        <begin position="93"/>
        <end position="116"/>
    </location>
</feature>
<dbReference type="InterPro" id="IPR013783">
    <property type="entry name" value="Ig-like_fold"/>
</dbReference>
<evidence type="ECO:0000256" key="1">
    <source>
        <dbReference type="ARBA" id="ARBA00004370"/>
    </source>
</evidence>
<evidence type="ECO:0000256" key="5">
    <source>
        <dbReference type="SAM" id="Phobius"/>
    </source>
</evidence>
<dbReference type="InterPro" id="IPR015631">
    <property type="entry name" value="CD2/SLAM_rcpt"/>
</dbReference>
<feature type="domain" description="Ig-like" evidence="6">
    <location>
        <begin position="1"/>
        <end position="77"/>
    </location>
</feature>
<organism evidence="7 8">
    <name type="scientific">Galeopterus variegatus</name>
    <name type="common">Malayan flying lemur</name>
    <name type="synonym">Cynocephalus variegatus</name>
    <dbReference type="NCBI Taxonomy" id="482537"/>
    <lineage>
        <taxon>Eukaryota</taxon>
        <taxon>Metazoa</taxon>
        <taxon>Chordata</taxon>
        <taxon>Craniata</taxon>
        <taxon>Vertebrata</taxon>
        <taxon>Euteleostomi</taxon>
        <taxon>Mammalia</taxon>
        <taxon>Eutheria</taxon>
        <taxon>Euarchontoglires</taxon>
        <taxon>Dermoptera</taxon>
        <taxon>Cynocephalidae</taxon>
        <taxon>Galeopterus</taxon>
    </lineage>
</organism>
<evidence type="ECO:0000256" key="3">
    <source>
        <dbReference type="ARBA" id="ARBA00023136"/>
    </source>
</evidence>
<keyword evidence="5" id="KW-0812">Transmembrane</keyword>
<dbReference type="RefSeq" id="XP_008589401.1">
    <property type="nucleotide sequence ID" value="XM_008591179.1"/>
</dbReference>
<protein>
    <submittedName>
        <fullName evidence="8">SLAM family member 7-like</fullName>
    </submittedName>
</protein>
<proteinExistence type="predicted"/>
<gene>
    <name evidence="8" type="primary">LOC103606607</name>
</gene>
<evidence type="ECO:0000256" key="2">
    <source>
        <dbReference type="ARBA" id="ARBA00022729"/>
    </source>
</evidence>
<name>A0ABM0S960_GALVR</name>
<keyword evidence="5" id="KW-1133">Transmembrane helix</keyword>
<reference evidence="8" key="1">
    <citation type="submission" date="2025-08" db="UniProtKB">
        <authorList>
            <consortium name="RefSeq"/>
        </authorList>
    </citation>
    <scope>IDENTIFICATION</scope>
</reference>
<sequence>MGVQNNKNGTCLTNLTCSMEQGGEDVTYRWKALGQEANESHDGSILPISWSLGERDMIFICVARNPISSNSSSPILARELCKGAPSDPDSFIVFLYLLLMSIPLSLLVLVLVLLSLQRKRKKERLTNVALLLTQALHHSVLP</sequence>
<accession>A0ABM0S960</accession>
<dbReference type="InterPro" id="IPR007110">
    <property type="entry name" value="Ig-like_dom"/>
</dbReference>
<keyword evidence="3 5" id="KW-0472">Membrane</keyword>